<dbReference type="EMBL" id="LQOX01000147">
    <property type="protein sequence ID" value="ORV60353.1"/>
    <property type="molecule type" value="Genomic_DNA"/>
</dbReference>
<evidence type="ECO:0000313" key="1">
    <source>
        <dbReference type="EMBL" id="ORV60353.1"/>
    </source>
</evidence>
<name>A0A1X1UU28_MYCGS</name>
<proteinExistence type="predicted"/>
<accession>A0A1X1UU28</accession>
<gene>
    <name evidence="1" type="ORF">AWC07_18235</name>
</gene>
<dbReference type="AlphaFoldDB" id="A0A1X1UU28"/>
<reference evidence="1 2" key="1">
    <citation type="submission" date="2016-01" db="EMBL/GenBank/DDBJ databases">
        <title>The new phylogeny of the genus Mycobacterium.</title>
        <authorList>
            <person name="Tarcisio F."/>
            <person name="Conor M."/>
            <person name="Antonella G."/>
            <person name="Elisabetta G."/>
            <person name="Giulia F.S."/>
            <person name="Sara T."/>
            <person name="Anna F."/>
            <person name="Clotilde B."/>
            <person name="Roberto B."/>
            <person name="Veronica D.S."/>
            <person name="Fabio R."/>
            <person name="Monica P."/>
            <person name="Olivier J."/>
            <person name="Enrico T."/>
            <person name="Nicola S."/>
        </authorList>
    </citation>
    <scope>NUCLEOTIDE SEQUENCE [LARGE SCALE GENOMIC DNA]</scope>
    <source>
        <strain evidence="1 2">DSM 43505</strain>
    </source>
</reference>
<comment type="caution">
    <text evidence="1">The sequence shown here is derived from an EMBL/GenBank/DDBJ whole genome shotgun (WGS) entry which is preliminary data.</text>
</comment>
<sequence length="64" mass="6525">MQERQQVSRRAIEVLATANADSAVLTQGGEGLGPSAVAVAESRTGLLNKDGQALASHQSPRGAP</sequence>
<protein>
    <submittedName>
        <fullName evidence="1">Uncharacterized protein</fullName>
    </submittedName>
</protein>
<keyword evidence="2" id="KW-1185">Reference proteome</keyword>
<organism evidence="1 2">
    <name type="scientific">Mycobacterium gastri</name>
    <dbReference type="NCBI Taxonomy" id="1777"/>
    <lineage>
        <taxon>Bacteria</taxon>
        <taxon>Bacillati</taxon>
        <taxon>Actinomycetota</taxon>
        <taxon>Actinomycetes</taxon>
        <taxon>Mycobacteriales</taxon>
        <taxon>Mycobacteriaceae</taxon>
        <taxon>Mycobacterium</taxon>
    </lineage>
</organism>
<dbReference type="Proteomes" id="UP000193738">
    <property type="component" value="Unassembled WGS sequence"/>
</dbReference>
<evidence type="ECO:0000313" key="2">
    <source>
        <dbReference type="Proteomes" id="UP000193738"/>
    </source>
</evidence>